<proteinExistence type="predicted"/>
<evidence type="ECO:0000313" key="5">
    <source>
        <dbReference type="Proteomes" id="UP000774804"/>
    </source>
</evidence>
<evidence type="ECO:0000313" key="1">
    <source>
        <dbReference type="EMBL" id="KAG2938025.1"/>
    </source>
</evidence>
<organism evidence="1 5">
    <name type="scientific">Phytophthora cactorum</name>
    <dbReference type="NCBI Taxonomy" id="29920"/>
    <lineage>
        <taxon>Eukaryota</taxon>
        <taxon>Sar</taxon>
        <taxon>Stramenopiles</taxon>
        <taxon>Oomycota</taxon>
        <taxon>Peronosporomycetes</taxon>
        <taxon>Peronosporales</taxon>
        <taxon>Peronosporaceae</taxon>
        <taxon>Phytophthora</taxon>
    </lineage>
</organism>
<dbReference type="Proteomes" id="UP000760860">
    <property type="component" value="Unassembled WGS sequence"/>
</dbReference>
<accession>A0A8T1DB84</accession>
<dbReference type="AlphaFoldDB" id="A0A8T1DB84"/>
<gene>
    <name evidence="1" type="ORF">PC115_g3882</name>
    <name evidence="2" type="ORF">PC117_g820</name>
    <name evidence="3" type="ORF">PC118_g3496</name>
    <name evidence="4" type="ORF">PC129_g2606</name>
</gene>
<reference evidence="1" key="1">
    <citation type="submission" date="2018-10" db="EMBL/GenBank/DDBJ databases">
        <title>Effector identification in a new, highly contiguous assembly of the strawberry crown rot pathogen Phytophthora cactorum.</title>
        <authorList>
            <person name="Armitage A.D."/>
            <person name="Nellist C.F."/>
            <person name="Bates H."/>
            <person name="Vickerstaff R.J."/>
            <person name="Harrison R.J."/>
        </authorList>
    </citation>
    <scope>NUCLEOTIDE SEQUENCE</scope>
    <source>
        <strain evidence="1">4032</strain>
        <strain evidence="2">4040</strain>
        <strain evidence="3">P415</strain>
        <strain evidence="4">P421</strain>
    </source>
</reference>
<comment type="caution">
    <text evidence="1">The sequence shown here is derived from an EMBL/GenBank/DDBJ whole genome shotgun (WGS) entry which is preliminary data.</text>
</comment>
<dbReference type="EMBL" id="RCMI01000069">
    <property type="protein sequence ID" value="KAG2938025.1"/>
    <property type="molecule type" value="Genomic_DNA"/>
</dbReference>
<dbReference type="Proteomes" id="UP000736787">
    <property type="component" value="Unassembled WGS sequence"/>
</dbReference>
<evidence type="ECO:0000313" key="3">
    <source>
        <dbReference type="EMBL" id="KAG2994432.1"/>
    </source>
</evidence>
<evidence type="ECO:0000313" key="4">
    <source>
        <dbReference type="EMBL" id="KAG3226851.1"/>
    </source>
</evidence>
<dbReference type="Proteomes" id="UP000697107">
    <property type="component" value="Unassembled WGS sequence"/>
</dbReference>
<name>A0A8T1DB84_9STRA</name>
<dbReference type="EMBL" id="RCMV01000048">
    <property type="protein sequence ID" value="KAG3226851.1"/>
    <property type="molecule type" value="Genomic_DNA"/>
</dbReference>
<dbReference type="EMBL" id="RCMK01000008">
    <property type="protein sequence ID" value="KAG2954969.1"/>
    <property type="molecule type" value="Genomic_DNA"/>
</dbReference>
<evidence type="ECO:0000313" key="2">
    <source>
        <dbReference type="EMBL" id="KAG2954969.1"/>
    </source>
</evidence>
<protein>
    <submittedName>
        <fullName evidence="1">Uncharacterized protein</fullName>
    </submittedName>
</protein>
<dbReference type="Proteomes" id="UP000774804">
    <property type="component" value="Unassembled WGS sequence"/>
</dbReference>
<sequence>MDRDLACINAITRVFPFALSLMCQWYMDRNVLSKTHRILDQVAVDQPAPGQDTFENSCETDSSMPTYYEAVNAGTEVDFEAA</sequence>
<dbReference type="EMBL" id="RCML01000060">
    <property type="protein sequence ID" value="KAG2994432.1"/>
    <property type="molecule type" value="Genomic_DNA"/>
</dbReference>